<evidence type="ECO:0000256" key="1">
    <source>
        <dbReference type="ARBA" id="ARBA00004127"/>
    </source>
</evidence>
<comment type="similarity">
    <text evidence="2">Belongs to the complex I subunit 4 family.</text>
</comment>
<feature type="transmembrane region" description="Helical" evidence="7">
    <location>
        <begin position="114"/>
        <end position="133"/>
    </location>
</feature>
<name>Q1Q769_KUEST</name>
<evidence type="ECO:0000256" key="4">
    <source>
        <dbReference type="ARBA" id="ARBA00022989"/>
    </source>
</evidence>
<protein>
    <submittedName>
        <fullName evidence="10">NADH:ubiquinone oxidoreductase, membrane subunit M</fullName>
    </submittedName>
    <submittedName>
        <fullName evidence="9">Strongly similar to NADH dehydrogenase I chain M</fullName>
        <ecNumber evidence="9">1.6.5.3</ecNumber>
    </submittedName>
</protein>
<dbReference type="EMBL" id="LT934425">
    <property type="protein sequence ID" value="SOH06451.1"/>
    <property type="molecule type" value="Genomic_DNA"/>
</dbReference>
<feature type="transmembrane region" description="Helical" evidence="7">
    <location>
        <begin position="201"/>
        <end position="227"/>
    </location>
</feature>
<dbReference type="NCBIfam" id="TIGR01972">
    <property type="entry name" value="NDH_I_M"/>
    <property type="match status" value="1"/>
</dbReference>
<evidence type="ECO:0000313" key="10">
    <source>
        <dbReference type="EMBL" id="QII11990.1"/>
    </source>
</evidence>
<reference evidence="11" key="3">
    <citation type="submission" date="2017-10" db="EMBL/GenBank/DDBJ databases">
        <authorList>
            <person name="Banno H."/>
            <person name="Chua N.-H."/>
        </authorList>
    </citation>
    <scope>NUCLEOTIDE SEQUENCE [LARGE SCALE GENOMIC DNA]</scope>
    <source>
        <strain evidence="11">Kuenenia_mbr1_ru-nijmegen</strain>
    </source>
</reference>
<dbReference type="GO" id="GO:0008137">
    <property type="term" value="F:NADH dehydrogenase (ubiquinone) activity"/>
    <property type="evidence" value="ECO:0007669"/>
    <property type="project" value="InterPro"/>
</dbReference>
<evidence type="ECO:0000256" key="7">
    <source>
        <dbReference type="SAM" id="Phobius"/>
    </source>
</evidence>
<evidence type="ECO:0000256" key="6">
    <source>
        <dbReference type="RuleBase" id="RU000320"/>
    </source>
</evidence>
<evidence type="ECO:0000256" key="2">
    <source>
        <dbReference type="ARBA" id="ARBA00009025"/>
    </source>
</evidence>
<dbReference type="GO" id="GO:0048039">
    <property type="term" value="F:ubiquinone binding"/>
    <property type="evidence" value="ECO:0007669"/>
    <property type="project" value="TreeGrafter"/>
</dbReference>
<dbReference type="Pfam" id="PF00361">
    <property type="entry name" value="Proton_antipo_M"/>
    <property type="match status" value="1"/>
</dbReference>
<reference evidence="10 13" key="5">
    <citation type="submission" date="2020-02" db="EMBL/GenBank/DDBJ databases">
        <title>Newly sequenced genome of strain CSTR1 showed variability in Candidatus Kuenenia stuttgartiensis genomes.</title>
        <authorList>
            <person name="Ding C."/>
            <person name="Adrian L."/>
        </authorList>
    </citation>
    <scope>NUCLEOTIDE SEQUENCE [LARGE SCALE GENOMIC DNA]</scope>
    <source>
        <strain evidence="10 13">CSTR1</strain>
    </source>
</reference>
<organism evidence="9">
    <name type="scientific">Kuenenia stuttgartiensis</name>
    <dbReference type="NCBI Taxonomy" id="174633"/>
    <lineage>
        <taxon>Bacteria</taxon>
        <taxon>Pseudomonadati</taxon>
        <taxon>Planctomycetota</taxon>
        <taxon>Candidatus Brocadiia</taxon>
        <taxon>Candidatus Brocadiales</taxon>
        <taxon>Candidatus Brocadiaceae</taxon>
        <taxon>Candidatus Kuenenia</taxon>
    </lineage>
</organism>
<evidence type="ECO:0000313" key="12">
    <source>
        <dbReference type="Proteomes" id="UP000221734"/>
    </source>
</evidence>
<feature type="domain" description="NADH:quinone oxidoreductase/Mrp antiporter transmembrane" evidence="8">
    <location>
        <begin position="132"/>
        <end position="420"/>
    </location>
</feature>
<proteinExistence type="inferred from homology"/>
<feature type="transmembrane region" description="Helical" evidence="7">
    <location>
        <begin position="411"/>
        <end position="431"/>
    </location>
</feature>
<keyword evidence="3 6" id="KW-0812">Transmembrane</keyword>
<accession>Q1Q769</accession>
<dbReference type="PANTHER" id="PTHR43507:SF1">
    <property type="entry name" value="NADH-UBIQUINONE OXIDOREDUCTASE CHAIN 4"/>
    <property type="match status" value="1"/>
</dbReference>
<keyword evidence="5 7" id="KW-0472">Membrane</keyword>
<feature type="transmembrane region" description="Helical" evidence="7">
    <location>
        <begin position="139"/>
        <end position="156"/>
    </location>
</feature>
<dbReference type="InterPro" id="IPR010227">
    <property type="entry name" value="NADH_Q_OxRdtase_chainM/4"/>
</dbReference>
<gene>
    <name evidence="9" type="primary">nuoM</name>
    <name evidence="10" type="ORF">KsCSTR_26110</name>
    <name evidence="11" type="ORF">KSMBR1_3979</name>
    <name evidence="9" type="ORF">kuste2671</name>
</gene>
<evidence type="ECO:0000313" key="9">
    <source>
        <dbReference type="EMBL" id="CAJ73420.1"/>
    </source>
</evidence>
<dbReference type="AlphaFoldDB" id="Q1Q769"/>
<reference evidence="12" key="4">
    <citation type="submission" date="2017-10" db="EMBL/GenBank/DDBJ databases">
        <authorList>
            <person name="Frank J."/>
        </authorList>
    </citation>
    <scope>NUCLEOTIDE SEQUENCE [LARGE SCALE GENOMIC DNA]</scope>
</reference>
<dbReference type="KEGG" id="kst:KSMBR1_3979"/>
<feature type="transmembrane region" description="Helical" evidence="7">
    <location>
        <begin position="84"/>
        <end position="102"/>
    </location>
</feature>
<feature type="transmembrane region" description="Helical" evidence="7">
    <location>
        <begin position="451"/>
        <end position="471"/>
    </location>
</feature>
<dbReference type="EMBL" id="CP049055">
    <property type="protein sequence ID" value="QII11990.1"/>
    <property type="molecule type" value="Genomic_DNA"/>
</dbReference>
<dbReference type="PANTHER" id="PTHR43507">
    <property type="entry name" value="NADH-UBIQUINONE OXIDOREDUCTASE CHAIN 4"/>
    <property type="match status" value="1"/>
</dbReference>
<evidence type="ECO:0000313" key="11">
    <source>
        <dbReference type="EMBL" id="SOH06451.1"/>
    </source>
</evidence>
<dbReference type="EMBL" id="CT573071">
    <property type="protein sequence ID" value="CAJ73420.1"/>
    <property type="molecule type" value="Genomic_DNA"/>
</dbReference>
<feature type="transmembrane region" description="Helical" evidence="7">
    <location>
        <begin position="168"/>
        <end position="189"/>
    </location>
</feature>
<keyword evidence="10" id="KW-0830">Ubiquinone</keyword>
<dbReference type="OrthoDB" id="9807568at2"/>
<dbReference type="Proteomes" id="UP000501926">
    <property type="component" value="Chromosome"/>
</dbReference>
<feature type="transmembrane region" description="Helical" evidence="7">
    <location>
        <begin position="308"/>
        <end position="329"/>
    </location>
</feature>
<keyword evidence="9" id="KW-0560">Oxidoreductase</keyword>
<dbReference type="RefSeq" id="WP_099326844.1">
    <property type="nucleotide sequence ID" value="NZ_CP049055.1"/>
</dbReference>
<evidence type="ECO:0000256" key="5">
    <source>
        <dbReference type="ARBA" id="ARBA00023136"/>
    </source>
</evidence>
<feature type="transmembrane region" description="Helical" evidence="7">
    <location>
        <begin position="248"/>
        <end position="270"/>
    </location>
</feature>
<evidence type="ECO:0000313" key="13">
    <source>
        <dbReference type="Proteomes" id="UP000501926"/>
    </source>
</evidence>
<dbReference type="PRINTS" id="PR01437">
    <property type="entry name" value="NUOXDRDTASE4"/>
</dbReference>
<dbReference type="GO" id="GO:0003954">
    <property type="term" value="F:NADH dehydrogenase activity"/>
    <property type="evidence" value="ECO:0007669"/>
    <property type="project" value="TreeGrafter"/>
</dbReference>
<feature type="transmembrane region" description="Helical" evidence="7">
    <location>
        <begin position="276"/>
        <end position="296"/>
    </location>
</feature>
<dbReference type="Proteomes" id="UP000221734">
    <property type="component" value="Chromosome Kuenenia_stuttgartiensis_MBR1"/>
</dbReference>
<feature type="transmembrane region" description="Helical" evidence="7">
    <location>
        <begin position="374"/>
        <end position="399"/>
    </location>
</feature>
<dbReference type="InterPro" id="IPR001750">
    <property type="entry name" value="ND/Mrp_TM"/>
</dbReference>
<evidence type="ECO:0000259" key="8">
    <source>
        <dbReference type="Pfam" id="PF00361"/>
    </source>
</evidence>
<reference evidence="9" key="2">
    <citation type="submission" date="2006-01" db="EMBL/GenBank/DDBJ databases">
        <authorList>
            <person name="Genoscope"/>
        </authorList>
    </citation>
    <scope>NUCLEOTIDE SEQUENCE</scope>
</reference>
<comment type="subcellular location">
    <subcellularLocation>
        <location evidence="1">Endomembrane system</location>
        <topology evidence="1">Multi-pass membrane protein</topology>
    </subcellularLocation>
    <subcellularLocation>
        <location evidence="6">Membrane</location>
        <topology evidence="6">Multi-pass membrane protein</topology>
    </subcellularLocation>
</comment>
<dbReference type="GO" id="GO:0042773">
    <property type="term" value="P:ATP synthesis coupled electron transport"/>
    <property type="evidence" value="ECO:0007669"/>
    <property type="project" value="InterPro"/>
</dbReference>
<dbReference type="InterPro" id="IPR003918">
    <property type="entry name" value="NADH_UbQ_OxRdtase"/>
</dbReference>
<reference evidence="9" key="1">
    <citation type="journal article" date="2006" name="Nature">
        <title>Deciphering the evolution and metabolism of an anammox bacterium from a community genome.</title>
        <authorList>
            <person name="Strous M."/>
            <person name="Pelletier E."/>
            <person name="Mangenot S."/>
            <person name="Rattei T."/>
            <person name="Lehner A."/>
            <person name="Taylor M.W."/>
            <person name="Horn M."/>
            <person name="Daims H."/>
            <person name="Bartol-Mavel D."/>
            <person name="Wincker P."/>
            <person name="Barbe V."/>
            <person name="Fonknechten N."/>
            <person name="Vallenet D."/>
            <person name="Segurens B."/>
            <person name="Schenowitz-Truong C."/>
            <person name="Medigue C."/>
            <person name="Collingro A."/>
            <person name="Snel B."/>
            <person name="Dutilh B.E."/>
            <person name="OpDenCamp H.J.M."/>
            <person name="vanDerDrift C."/>
            <person name="Cirpus I."/>
            <person name="vanDePas-Schoonen K.T."/>
            <person name="Harhangi H.R."/>
            <person name="vanNiftrik L."/>
            <person name="Schmid M."/>
            <person name="Keltjens J."/>
            <person name="vanDeVossenberg J."/>
            <person name="Kartal B."/>
            <person name="Meier H."/>
            <person name="Frishman D."/>
            <person name="Huynen M.A."/>
            <person name="Mewes H."/>
            <person name="Weissenbach J."/>
            <person name="Jetten M.S.M."/>
            <person name="Wagner M."/>
            <person name="LePaslier D."/>
        </authorList>
    </citation>
    <scope>NUCLEOTIDE SEQUENCE</scope>
</reference>
<dbReference type="GO" id="GO:0015990">
    <property type="term" value="P:electron transport coupled proton transport"/>
    <property type="evidence" value="ECO:0007669"/>
    <property type="project" value="TreeGrafter"/>
</dbReference>
<feature type="transmembrane region" description="Helical" evidence="7">
    <location>
        <begin position="6"/>
        <end position="23"/>
    </location>
</feature>
<keyword evidence="4 7" id="KW-1133">Transmembrane helix</keyword>
<dbReference type="EC" id="1.6.5.3" evidence="9"/>
<feature type="transmembrane region" description="Helical" evidence="7">
    <location>
        <begin position="335"/>
        <end position="353"/>
    </location>
</feature>
<dbReference type="NCBIfam" id="NF004498">
    <property type="entry name" value="PRK05846.1-1"/>
    <property type="match status" value="1"/>
</dbReference>
<feature type="transmembrane region" description="Helical" evidence="7">
    <location>
        <begin position="30"/>
        <end position="50"/>
    </location>
</feature>
<dbReference type="GO" id="GO:0012505">
    <property type="term" value="C:endomembrane system"/>
    <property type="evidence" value="ECO:0007669"/>
    <property type="project" value="UniProtKB-SubCell"/>
</dbReference>
<evidence type="ECO:0000256" key="3">
    <source>
        <dbReference type="ARBA" id="ARBA00022692"/>
    </source>
</evidence>
<keyword evidence="12" id="KW-1185">Reference proteome</keyword>
<sequence>MILAWLIIILMIGGLLAWLVGKWSSYACRWISLITLIIDFIIIISIWISYSANISISRAPVWLIELNTEWIPQFGINFHLALDGLSLILVALTIFLGIISVITSWKEITERIGFFHFNILWILAGISGVFLALDLFLFYFFWEVMLIPMYFLIGIWGHENRIYAAFKFFLFTQASGLLMFLAILVLYFIHGKATGIYTFDYMQLLGTILSPTVSFILMCGFLIAFLVKLPAVPFHAWLPDAHTEAPTAGSVILAGLLLKTGAYGLLRFVIPLFPSSAAAISPYAMFFGAIGILYGAKLAFAQTDFKRLVAYTSVSHMGFILIGAFAFNVLAFQGVVMQILAHGITTGALFVLAGTMQERLHIRDINKMGGLWQLVPRMAGVGLLFSLASLGLPGLGNFIAEFLILAGSYQANAGLTIFAAFGLIASTIYALRIMQKVFYGKREKEWKISDFGIREMIMMGAMIIVIAWLGIYPQTFLTTTKYSIENIIQNFKSQTSNTEVLDMNKKDQLQNGNAYNKSIMNNLNSGLSTHAKNRICIMETKRDPD</sequence>
<dbReference type="GO" id="GO:0016020">
    <property type="term" value="C:membrane"/>
    <property type="evidence" value="ECO:0007669"/>
    <property type="project" value="UniProtKB-SubCell"/>
</dbReference>